<dbReference type="PANTHER" id="PTHR19303:SF74">
    <property type="entry name" value="POGO TRANSPOSABLE ELEMENT WITH KRAB DOMAIN"/>
    <property type="match status" value="1"/>
</dbReference>
<evidence type="ECO:0000259" key="1">
    <source>
        <dbReference type="Pfam" id="PF03184"/>
    </source>
</evidence>
<reference evidence="2 3" key="1">
    <citation type="submission" date="2017-02" db="EMBL/GenBank/DDBJ databases">
        <authorList>
            <person name="Peterson S.W."/>
        </authorList>
    </citation>
    <scope>NUCLEOTIDE SEQUENCE [LARGE SCALE GENOMIC DNA]</scope>
    <source>
        <strain evidence="2 3">SRS1_H2-8</strain>
    </source>
</reference>
<organism evidence="2 3">
    <name type="scientific">Sporisorium reilianum f. sp. reilianum</name>
    <dbReference type="NCBI Taxonomy" id="72559"/>
    <lineage>
        <taxon>Eukaryota</taxon>
        <taxon>Fungi</taxon>
        <taxon>Dikarya</taxon>
        <taxon>Basidiomycota</taxon>
        <taxon>Ustilaginomycotina</taxon>
        <taxon>Ustilaginomycetes</taxon>
        <taxon>Ustilaginales</taxon>
        <taxon>Ustilaginaceae</taxon>
        <taxon>Sporisorium</taxon>
    </lineage>
</organism>
<evidence type="ECO:0000313" key="2">
    <source>
        <dbReference type="EMBL" id="SJX66481.1"/>
    </source>
</evidence>
<gene>
    <name evidence="2" type="ORF">SRS1_25078</name>
</gene>
<dbReference type="EMBL" id="LT795075">
    <property type="protein sequence ID" value="SJX66481.1"/>
    <property type="molecule type" value="Genomic_DNA"/>
</dbReference>
<sequence>MPWTSTKKKTCGGRTETATATNDCEEKLQHALAEYEASQHASIPAAAAAHSIPKSTLQQALLPASENILLKHIWHSAVMGFPLNPMDVWEFAQILAHGSTDNLGLAKLGTNWVLSFLICHPSIQSTWSRCLENARIRGTDEKSIRDWFWRFQNAISEYKISSNNIFNMDETGFVFGLGSSQQVIVPGSRHSQVIIKTPQSSKRLAAEANGWTNNELAVLWVENVFDVNTRPSTPSEHRLLIINSHMSHMSSTFLDALWQKNIVPICLPAHATHIMQPLDISIFGPLTAAYQHLVTKLAPHMAAVGINKVQFGTLYTQAWVKVLTSAAATRAFWDSGMMTHPVPEKVLNQLVGLANPPCQTSVVQLAAELPAPIPRTPDALNVALTAVHNAKDARDLRQLKHLILEVFHAERMEKEEAQAKVVLLEAQLE</sequence>
<dbReference type="InterPro" id="IPR004875">
    <property type="entry name" value="DDE_SF_endonuclease_dom"/>
</dbReference>
<name>A0A2N8UNK9_9BASI</name>
<accession>A0A2N8UNK9</accession>
<proteinExistence type="predicted"/>
<dbReference type="GO" id="GO:0005634">
    <property type="term" value="C:nucleus"/>
    <property type="evidence" value="ECO:0007669"/>
    <property type="project" value="TreeGrafter"/>
</dbReference>
<dbReference type="AlphaFoldDB" id="A0A2N8UNK9"/>
<dbReference type="PANTHER" id="PTHR19303">
    <property type="entry name" value="TRANSPOSON"/>
    <property type="match status" value="1"/>
</dbReference>
<dbReference type="InterPro" id="IPR050863">
    <property type="entry name" value="CenT-Element_Derived"/>
</dbReference>
<feature type="domain" description="DDE-1" evidence="1">
    <location>
        <begin position="204"/>
        <end position="297"/>
    </location>
</feature>
<dbReference type="Proteomes" id="UP000239563">
    <property type="component" value="Chromosome XXII"/>
</dbReference>
<dbReference type="Pfam" id="PF03184">
    <property type="entry name" value="DDE_1"/>
    <property type="match status" value="1"/>
</dbReference>
<protein>
    <submittedName>
        <fullName evidence="2">Related to transposase</fullName>
    </submittedName>
</protein>
<dbReference type="GO" id="GO:0003677">
    <property type="term" value="F:DNA binding"/>
    <property type="evidence" value="ECO:0007669"/>
    <property type="project" value="TreeGrafter"/>
</dbReference>
<evidence type="ECO:0000313" key="3">
    <source>
        <dbReference type="Proteomes" id="UP000239563"/>
    </source>
</evidence>